<dbReference type="KEGG" id="aol:S58_56280"/>
<protein>
    <recommendedName>
        <fullName evidence="4">Phasin domain-containing protein</fullName>
    </recommendedName>
</protein>
<dbReference type="PATRIC" id="fig|1245469.3.peg.5760"/>
<evidence type="ECO:0000313" key="3">
    <source>
        <dbReference type="Proteomes" id="UP000011841"/>
    </source>
</evidence>
<dbReference type="EMBL" id="AP012603">
    <property type="protein sequence ID" value="BAM91605.1"/>
    <property type="molecule type" value="Genomic_DNA"/>
</dbReference>
<dbReference type="OrthoDB" id="8228621at2"/>
<proteinExistence type="predicted"/>
<reference evidence="2 3" key="1">
    <citation type="journal article" date="2013" name="Appl. Environ. Microbiol.">
        <title>Genome analysis suggests that the soil oligotrophic bacterium Agromonas oligotrophica (Bradyrhizobium oligotrophicum) is a nitrogen-fixing symbiont of Aeschynomene indica.</title>
        <authorList>
            <person name="Okubo T."/>
            <person name="Fukushima S."/>
            <person name="Itakura M."/>
            <person name="Oshima K."/>
            <person name="Longtonglang A."/>
            <person name="Teaumroong N."/>
            <person name="Mitsui H."/>
            <person name="Hattori M."/>
            <person name="Hattori R."/>
            <person name="Hattori T."/>
            <person name="Minamisawa K."/>
        </authorList>
    </citation>
    <scope>NUCLEOTIDE SEQUENCE [LARGE SCALE GENOMIC DNA]</scope>
    <source>
        <strain evidence="2 3">S58</strain>
    </source>
</reference>
<keyword evidence="3" id="KW-1185">Reference proteome</keyword>
<feature type="region of interest" description="Disordered" evidence="1">
    <location>
        <begin position="1"/>
        <end position="25"/>
    </location>
</feature>
<feature type="compositionally biased region" description="Basic residues" evidence="1">
    <location>
        <begin position="1"/>
        <end position="10"/>
    </location>
</feature>
<dbReference type="Proteomes" id="UP000011841">
    <property type="component" value="Chromosome"/>
</dbReference>
<organism evidence="2 3">
    <name type="scientific">Bradyrhizobium oligotrophicum S58</name>
    <dbReference type="NCBI Taxonomy" id="1245469"/>
    <lineage>
        <taxon>Bacteria</taxon>
        <taxon>Pseudomonadati</taxon>
        <taxon>Pseudomonadota</taxon>
        <taxon>Alphaproteobacteria</taxon>
        <taxon>Hyphomicrobiales</taxon>
        <taxon>Nitrobacteraceae</taxon>
        <taxon>Bradyrhizobium</taxon>
    </lineage>
</organism>
<dbReference type="AlphaFoldDB" id="M4ZYU1"/>
<sequence>MNKRKSKKARIIPTAMPDLARSTETAERTVLAADLAGREGEQLHARLETETRLSELLGQETEAKLPPIPPSELDVRPALLLQPAHPSSGVTPPIEAPADVKESAHTMGEARTNDRLLESDGPRPAIAGLEACQALLTEIARDNLDFAARLASMRSPLEIVGIATEFASSQIGTYGRFSKAVADIASGRPVRWPD</sequence>
<evidence type="ECO:0008006" key="4">
    <source>
        <dbReference type="Google" id="ProtNLM"/>
    </source>
</evidence>
<evidence type="ECO:0000256" key="1">
    <source>
        <dbReference type="SAM" id="MobiDB-lite"/>
    </source>
</evidence>
<name>M4ZYU1_9BRAD</name>
<accession>M4ZYU1</accession>
<dbReference type="HOGENOM" id="CLU_1400132_0_0_5"/>
<evidence type="ECO:0000313" key="2">
    <source>
        <dbReference type="EMBL" id="BAM91605.1"/>
    </source>
</evidence>
<dbReference type="RefSeq" id="WP_015668691.1">
    <property type="nucleotide sequence ID" value="NC_020453.1"/>
</dbReference>
<dbReference type="eggNOG" id="ENOG5030W28">
    <property type="taxonomic scope" value="Bacteria"/>
</dbReference>
<dbReference type="GeneID" id="301819366"/>
<gene>
    <name evidence="2" type="ORF">S58_56280</name>
</gene>